<dbReference type="Proteomes" id="UP001150569">
    <property type="component" value="Unassembled WGS sequence"/>
</dbReference>
<evidence type="ECO:0000256" key="2">
    <source>
        <dbReference type="ARBA" id="ARBA00005738"/>
    </source>
</evidence>
<dbReference type="PANTHER" id="PTHR13314:SF2">
    <property type="entry name" value="CALCIUM CHANNEL FLOWER HOMOLOG"/>
    <property type="match status" value="1"/>
</dbReference>
<feature type="transmembrane region" description="Helical" evidence="6">
    <location>
        <begin position="80"/>
        <end position="98"/>
    </location>
</feature>
<dbReference type="GO" id="GO:0016192">
    <property type="term" value="P:vesicle-mediated transport"/>
    <property type="evidence" value="ECO:0007669"/>
    <property type="project" value="TreeGrafter"/>
</dbReference>
<keyword evidence="4 6" id="KW-1133">Transmembrane helix</keyword>
<dbReference type="AlphaFoldDB" id="A0A9W8DWS1"/>
<evidence type="ECO:0000256" key="5">
    <source>
        <dbReference type="ARBA" id="ARBA00023136"/>
    </source>
</evidence>
<dbReference type="GO" id="GO:0012505">
    <property type="term" value="C:endomembrane system"/>
    <property type="evidence" value="ECO:0007669"/>
    <property type="project" value="UniProtKB-SubCell"/>
</dbReference>
<evidence type="ECO:0000313" key="8">
    <source>
        <dbReference type="Proteomes" id="UP001150569"/>
    </source>
</evidence>
<protein>
    <submittedName>
        <fullName evidence="7">Golgi apparatus membrane protein tvp18</fullName>
    </submittedName>
</protein>
<keyword evidence="5 6" id="KW-0472">Membrane</keyword>
<feature type="transmembrane region" description="Helical" evidence="6">
    <location>
        <begin position="39"/>
        <end position="59"/>
    </location>
</feature>
<dbReference type="EMBL" id="JANBPT010000038">
    <property type="protein sequence ID" value="KAJ1929345.1"/>
    <property type="molecule type" value="Genomic_DNA"/>
</dbReference>
<name>A0A9W8DWS1_9FUNG</name>
<keyword evidence="8" id="KW-1185">Reference proteome</keyword>
<dbReference type="GO" id="GO:0016020">
    <property type="term" value="C:membrane"/>
    <property type="evidence" value="ECO:0007669"/>
    <property type="project" value="InterPro"/>
</dbReference>
<comment type="subcellular location">
    <subcellularLocation>
        <location evidence="1">Endomembrane system</location>
        <topology evidence="1">Multi-pass membrane protein</topology>
    </subcellularLocation>
</comment>
<feature type="transmembrane region" description="Helical" evidence="6">
    <location>
        <begin position="12"/>
        <end position="33"/>
    </location>
</feature>
<gene>
    <name evidence="7" type="primary">TVP18_1</name>
    <name evidence="7" type="ORF">IWQ60_001266</name>
</gene>
<dbReference type="SMART" id="SM01077">
    <property type="entry name" value="Cg6151-P"/>
    <property type="match status" value="1"/>
</dbReference>
<evidence type="ECO:0000256" key="6">
    <source>
        <dbReference type="SAM" id="Phobius"/>
    </source>
</evidence>
<evidence type="ECO:0000256" key="4">
    <source>
        <dbReference type="ARBA" id="ARBA00022989"/>
    </source>
</evidence>
<dbReference type="OrthoDB" id="5591789at2759"/>
<evidence type="ECO:0000256" key="1">
    <source>
        <dbReference type="ARBA" id="ARBA00004127"/>
    </source>
</evidence>
<sequence>MGFKQEFLAGKFTVYAQWSALIAMILLIVLGAVTIFSHVVFSVLSIVIGVMIIPLEIPLCLKVCPTSPRFDAFIRIFDNAWFRFGIYLAFAAIMWASLADNGGVLVIGAVFLTFACACYLVAAIRRQDRFTSSMTGGTGISTSAV</sequence>
<dbReference type="PANTHER" id="PTHR13314">
    <property type="entry name" value="CALCIUM CHANNEL FLOWER HOMOLOG"/>
    <property type="match status" value="1"/>
</dbReference>
<proteinExistence type="inferred from homology"/>
<accession>A0A9W8DWS1</accession>
<evidence type="ECO:0000256" key="3">
    <source>
        <dbReference type="ARBA" id="ARBA00022692"/>
    </source>
</evidence>
<comment type="caution">
    <text evidence="7">The sequence shown here is derived from an EMBL/GenBank/DDBJ whole genome shotgun (WGS) entry which is preliminary data.</text>
</comment>
<evidence type="ECO:0000313" key="7">
    <source>
        <dbReference type="EMBL" id="KAJ1929345.1"/>
    </source>
</evidence>
<keyword evidence="3 6" id="KW-0812">Transmembrane</keyword>
<comment type="similarity">
    <text evidence="2">Belongs to the TVP18 family.</text>
</comment>
<dbReference type="Pfam" id="PF10233">
    <property type="entry name" value="Cg6151-P"/>
    <property type="match status" value="1"/>
</dbReference>
<reference evidence="7" key="1">
    <citation type="submission" date="2022-07" db="EMBL/GenBank/DDBJ databases">
        <title>Phylogenomic reconstructions and comparative analyses of Kickxellomycotina fungi.</title>
        <authorList>
            <person name="Reynolds N.K."/>
            <person name="Stajich J.E."/>
            <person name="Barry K."/>
            <person name="Grigoriev I.V."/>
            <person name="Crous P."/>
            <person name="Smith M.E."/>
        </authorList>
    </citation>
    <scope>NUCLEOTIDE SEQUENCE</scope>
    <source>
        <strain evidence="7">RSA 861</strain>
    </source>
</reference>
<feature type="transmembrane region" description="Helical" evidence="6">
    <location>
        <begin position="104"/>
        <end position="124"/>
    </location>
</feature>
<organism evidence="7 8">
    <name type="scientific">Tieghemiomyces parasiticus</name>
    <dbReference type="NCBI Taxonomy" id="78921"/>
    <lineage>
        <taxon>Eukaryota</taxon>
        <taxon>Fungi</taxon>
        <taxon>Fungi incertae sedis</taxon>
        <taxon>Zoopagomycota</taxon>
        <taxon>Kickxellomycotina</taxon>
        <taxon>Dimargaritomycetes</taxon>
        <taxon>Dimargaritales</taxon>
        <taxon>Dimargaritaceae</taxon>
        <taxon>Tieghemiomyces</taxon>
    </lineage>
</organism>
<dbReference type="InterPro" id="IPR019365">
    <property type="entry name" value="TVP18/Ca-channel_flower"/>
</dbReference>